<accession>A0A090LA49</accession>
<dbReference type="Proteomes" id="UP000035682">
    <property type="component" value="Unplaced"/>
</dbReference>
<dbReference type="WBParaSite" id="SRAE_2000128000.1">
    <property type="protein sequence ID" value="SRAE_2000128000.1"/>
    <property type="gene ID" value="WBGene00261483"/>
</dbReference>
<reference evidence="1 2" key="1">
    <citation type="submission" date="2014-09" db="EMBL/GenBank/DDBJ databases">
        <authorList>
            <person name="Martin A.A."/>
        </authorList>
    </citation>
    <scope>NUCLEOTIDE SEQUENCE</scope>
    <source>
        <strain evidence="2">ED321</strain>
        <strain evidence="1">ED321 Heterogonic</strain>
    </source>
</reference>
<evidence type="ECO:0000313" key="3">
    <source>
        <dbReference type="WBParaSite" id="SRAE_2000128000.1"/>
    </source>
</evidence>
<keyword evidence="2" id="KW-1185">Reference proteome</keyword>
<dbReference type="EMBL" id="LN609529">
    <property type="protein sequence ID" value="CEF66612.1"/>
    <property type="molecule type" value="Genomic_DNA"/>
</dbReference>
<dbReference type="RefSeq" id="XP_024505812.1">
    <property type="nucleotide sequence ID" value="XM_024652213.1"/>
</dbReference>
<dbReference type="CTD" id="36378977"/>
<proteinExistence type="predicted"/>
<organism evidence="1">
    <name type="scientific">Strongyloides ratti</name>
    <name type="common">Parasitic roundworm</name>
    <dbReference type="NCBI Taxonomy" id="34506"/>
    <lineage>
        <taxon>Eukaryota</taxon>
        <taxon>Metazoa</taxon>
        <taxon>Ecdysozoa</taxon>
        <taxon>Nematoda</taxon>
        <taxon>Chromadorea</taxon>
        <taxon>Rhabditida</taxon>
        <taxon>Tylenchina</taxon>
        <taxon>Panagrolaimomorpha</taxon>
        <taxon>Strongyloidoidea</taxon>
        <taxon>Strongyloididae</taxon>
        <taxon>Strongyloides</taxon>
    </lineage>
</organism>
<dbReference type="OrthoDB" id="1323at2759"/>
<gene>
    <name evidence="1 3 4" type="ORF">SRAE_2000128000</name>
</gene>
<dbReference type="STRING" id="34506.A0A090LA49"/>
<dbReference type="AlphaFoldDB" id="A0A090LA49"/>
<evidence type="ECO:0000313" key="2">
    <source>
        <dbReference type="Proteomes" id="UP000035682"/>
    </source>
</evidence>
<sequence length="146" mass="16985">MNGKICNNIEESPDMILFTIPYVDIPGDKKDKEEFDKNYKNLCGEVIKKLGFPSSWRSTYYNTWDSLLSFNIFDKSNLIYSIKEHQKKGKQSIYIVPILDLLPSFNTATIIPNVSIQKNVKFLKPSNDVEFLSKHFTEIIERELLN</sequence>
<protein>
    <submittedName>
        <fullName evidence="1 3">Uncharacterized protein</fullName>
    </submittedName>
</protein>
<dbReference type="WormBase" id="SRAE_2000128000">
    <property type="protein sequence ID" value="SRP03367"/>
    <property type="gene ID" value="WBGene00261483"/>
</dbReference>
<dbReference type="GeneID" id="36378977"/>
<evidence type="ECO:0000313" key="4">
    <source>
        <dbReference type="WormBase" id="SRAE_2000128000"/>
    </source>
</evidence>
<reference evidence="3" key="2">
    <citation type="submission" date="2020-12" db="UniProtKB">
        <authorList>
            <consortium name="WormBaseParasite"/>
        </authorList>
    </citation>
    <scope>IDENTIFICATION</scope>
</reference>
<name>A0A090LA49_STRRB</name>
<evidence type="ECO:0000313" key="1">
    <source>
        <dbReference type="EMBL" id="CEF66612.1"/>
    </source>
</evidence>